<dbReference type="EMBL" id="CP025704">
    <property type="protein sequence ID" value="AUN97071.1"/>
    <property type="molecule type" value="Genomic_DNA"/>
</dbReference>
<gene>
    <name evidence="1" type="ORF">C0V70_02900</name>
</gene>
<reference evidence="1 2" key="1">
    <citation type="submission" date="2018-01" db="EMBL/GenBank/DDBJ databases">
        <title>Complete genome sequence of Bacteriovorax stolpii DSM12778.</title>
        <authorList>
            <person name="Tang B."/>
            <person name="Chang J."/>
        </authorList>
    </citation>
    <scope>NUCLEOTIDE SEQUENCE [LARGE SCALE GENOMIC DNA]</scope>
    <source>
        <strain evidence="1 2">DSM 12778</strain>
    </source>
</reference>
<dbReference type="KEGG" id="bsto:C0V70_02900"/>
<protein>
    <submittedName>
        <fullName evidence="1">Uncharacterized protein</fullName>
    </submittedName>
</protein>
<proteinExistence type="predicted"/>
<organism evidence="1 2">
    <name type="scientific">Bacteriovorax stolpii</name>
    <name type="common">Bdellovibrio stolpii</name>
    <dbReference type="NCBI Taxonomy" id="960"/>
    <lineage>
        <taxon>Bacteria</taxon>
        <taxon>Pseudomonadati</taxon>
        <taxon>Bdellovibrionota</taxon>
        <taxon>Bacteriovoracia</taxon>
        <taxon>Bacteriovoracales</taxon>
        <taxon>Bacteriovoracaceae</taxon>
        <taxon>Bacteriovorax</taxon>
    </lineage>
</organism>
<accession>A0A2K9NNH6</accession>
<evidence type="ECO:0000313" key="2">
    <source>
        <dbReference type="Proteomes" id="UP000235584"/>
    </source>
</evidence>
<keyword evidence="2" id="KW-1185">Reference proteome</keyword>
<dbReference type="RefSeq" id="WP_102242366.1">
    <property type="nucleotide sequence ID" value="NZ_CP025704.1"/>
</dbReference>
<name>A0A2K9NNH6_BACTC</name>
<dbReference type="Proteomes" id="UP000235584">
    <property type="component" value="Chromosome"/>
</dbReference>
<sequence>MKKEFIVISFVSLSLNSAFGAARDQAYRLHNRLASVPPTTEVLNQMETYIKNGNAKDAALKAMDDQNFYNITLKNWVKRWTNVDNSPRVPLNDYVATVIGMVRDNIPFDQVLYGDHLYIAAPTTPVTIPAYNKKDNNQYIELENKFVSLKDNLMRVNQSEVTGVKDTAGVLTTRAAASAFFSAGTNRRMTRFTFMNFLCRDFEAVHDINITDYHVRRDVERNPGGDSRTYRNQCVGCHAGQDGLGGAWAYFDFVDNEIKHTPGTVVAKINKNVLYKDGYVTTNDEWINLWADGQNASLGWPDKTSGKGARELGMMISRSRAFAECMSTRVFELVCVRKPKIDSEKKEIKRLADLFQANDNFSMKNLFAETSILCMGE</sequence>
<dbReference type="OrthoDB" id="5753229at2"/>
<evidence type="ECO:0000313" key="1">
    <source>
        <dbReference type="EMBL" id="AUN97071.1"/>
    </source>
</evidence>
<dbReference type="AlphaFoldDB" id="A0A2K9NNH6"/>